<dbReference type="EMBL" id="JAANYN010000003">
    <property type="protein sequence ID" value="NHE56769.1"/>
    <property type="molecule type" value="Genomic_DNA"/>
</dbReference>
<feature type="compositionally biased region" description="Polar residues" evidence="1">
    <location>
        <begin position="11"/>
        <end position="23"/>
    </location>
</feature>
<protein>
    <submittedName>
        <fullName evidence="2">N-acetylglutamate synthase</fullName>
    </submittedName>
</protein>
<evidence type="ECO:0000313" key="3">
    <source>
        <dbReference type="Proteomes" id="UP000649799"/>
    </source>
</evidence>
<reference evidence="2 3" key="1">
    <citation type="submission" date="2020-03" db="EMBL/GenBank/DDBJ databases">
        <title>Cyclobacterium plantarum sp. nov., a marine bacterium isolated from a coastal-marine wetland.</title>
        <authorList>
            <person name="Sanchez-Porro C."/>
            <person name="Ventosa A."/>
            <person name="Amoozegar M."/>
        </authorList>
    </citation>
    <scope>NUCLEOTIDE SEQUENCE [LARGE SCALE GENOMIC DNA]</scope>
    <source>
        <strain evidence="2 3">GBPx2</strain>
    </source>
</reference>
<evidence type="ECO:0000313" key="2">
    <source>
        <dbReference type="EMBL" id="NHE56769.1"/>
    </source>
</evidence>
<name>A0ABX0H553_9BACT</name>
<dbReference type="InterPro" id="IPR058595">
    <property type="entry name" value="Avidin-like"/>
</dbReference>
<dbReference type="Proteomes" id="UP000649799">
    <property type="component" value="Unassembled WGS sequence"/>
</dbReference>
<feature type="region of interest" description="Disordered" evidence="1">
    <location>
        <begin position="1"/>
        <end position="23"/>
    </location>
</feature>
<accession>A0ABX0H553</accession>
<organism evidence="2 3">
    <name type="scientific">Cyclobacterium plantarum</name>
    <dbReference type="NCBI Taxonomy" id="2716263"/>
    <lineage>
        <taxon>Bacteria</taxon>
        <taxon>Pseudomonadati</taxon>
        <taxon>Bacteroidota</taxon>
        <taxon>Cytophagia</taxon>
        <taxon>Cytophagales</taxon>
        <taxon>Cyclobacteriaceae</taxon>
        <taxon>Cyclobacterium</taxon>
    </lineage>
</organism>
<dbReference type="RefSeq" id="WP_166145355.1">
    <property type="nucleotide sequence ID" value="NZ_JAANYN010000003.1"/>
</dbReference>
<gene>
    <name evidence="2" type="ORF">G9Q97_08075</name>
</gene>
<proteinExistence type="predicted"/>
<evidence type="ECO:0000256" key="1">
    <source>
        <dbReference type="SAM" id="MobiDB-lite"/>
    </source>
</evidence>
<keyword evidence="3" id="KW-1185">Reference proteome</keyword>
<dbReference type="Pfam" id="PF26421">
    <property type="entry name" value="Avidin_like"/>
    <property type="match status" value="1"/>
</dbReference>
<comment type="caution">
    <text evidence="2">The sequence shown here is derived from an EMBL/GenBank/DDBJ whole genome shotgun (WGS) entry which is preliminary data.</text>
</comment>
<sequence length="111" mass="12801">MNYHDKKFKPVSNSENGETSQETLFHYQQEGNILTSLYQGGKIKKGHLIGLVDENGHIDMRYHQVNVKGELMTGVCRSRPEIMENGKIRLHEEWQWTSGDHSRGTSMLEEV</sequence>